<dbReference type="AlphaFoldDB" id="A0A974CYW0"/>
<evidence type="ECO:0000313" key="1">
    <source>
        <dbReference type="EMBL" id="OCT81310.1"/>
    </source>
</evidence>
<dbReference type="EMBL" id="CM004474">
    <property type="protein sequence ID" value="OCT81310.1"/>
    <property type="molecule type" value="Genomic_DNA"/>
</dbReference>
<reference evidence="2" key="1">
    <citation type="journal article" date="2016" name="Nature">
        <title>Genome evolution in the allotetraploid frog Xenopus laevis.</title>
        <authorList>
            <person name="Session A.M."/>
            <person name="Uno Y."/>
            <person name="Kwon T."/>
            <person name="Chapman J.A."/>
            <person name="Toyoda A."/>
            <person name="Takahashi S."/>
            <person name="Fukui A."/>
            <person name="Hikosaka A."/>
            <person name="Suzuki A."/>
            <person name="Kondo M."/>
            <person name="van Heeringen S.J."/>
            <person name="Quigley I."/>
            <person name="Heinz S."/>
            <person name="Ogino H."/>
            <person name="Ochi H."/>
            <person name="Hellsten U."/>
            <person name="Lyons J.B."/>
            <person name="Simakov O."/>
            <person name="Putnam N."/>
            <person name="Stites J."/>
            <person name="Kuroki Y."/>
            <person name="Tanaka T."/>
            <person name="Michiue T."/>
            <person name="Watanabe M."/>
            <person name="Bogdanovic O."/>
            <person name="Lister R."/>
            <person name="Georgiou G."/>
            <person name="Paranjpe S.S."/>
            <person name="van Kruijsbergen I."/>
            <person name="Shu S."/>
            <person name="Carlson J."/>
            <person name="Kinoshita T."/>
            <person name="Ohta Y."/>
            <person name="Mawaribuchi S."/>
            <person name="Jenkins J."/>
            <person name="Grimwood J."/>
            <person name="Schmutz J."/>
            <person name="Mitros T."/>
            <person name="Mozaffari S.V."/>
            <person name="Suzuki Y."/>
            <person name="Haramoto Y."/>
            <person name="Yamamoto T.S."/>
            <person name="Takagi C."/>
            <person name="Heald R."/>
            <person name="Miller K."/>
            <person name="Haudenschild C."/>
            <person name="Kitzman J."/>
            <person name="Nakayama T."/>
            <person name="Izutsu Y."/>
            <person name="Robert J."/>
            <person name="Fortriede J."/>
            <person name="Burns K."/>
            <person name="Lotay V."/>
            <person name="Karimi K."/>
            <person name="Yasuoka Y."/>
            <person name="Dichmann D.S."/>
            <person name="Flajnik M.F."/>
            <person name="Houston D.W."/>
            <person name="Shendure J."/>
            <person name="DuPasquier L."/>
            <person name="Vize P.D."/>
            <person name="Zorn A.M."/>
            <person name="Ito M."/>
            <person name="Marcotte E.M."/>
            <person name="Wallingford J.B."/>
            <person name="Ito Y."/>
            <person name="Asashima M."/>
            <person name="Ueno N."/>
            <person name="Matsuda Y."/>
            <person name="Veenstra G.J."/>
            <person name="Fujiyama A."/>
            <person name="Harland R.M."/>
            <person name="Taira M."/>
            <person name="Rokhsar D.S."/>
        </authorList>
    </citation>
    <scope>NUCLEOTIDE SEQUENCE [LARGE SCALE GENOMIC DNA]</scope>
    <source>
        <strain evidence="2">J</strain>
    </source>
</reference>
<name>A0A974CYW0_XENLA</name>
<dbReference type="Proteomes" id="UP000694892">
    <property type="component" value="Chromosome 5L"/>
</dbReference>
<evidence type="ECO:0000313" key="2">
    <source>
        <dbReference type="Proteomes" id="UP000694892"/>
    </source>
</evidence>
<accession>A0A974CYW0</accession>
<protein>
    <submittedName>
        <fullName evidence="1">Uncharacterized protein</fullName>
    </submittedName>
</protein>
<gene>
    <name evidence="1" type="ORF">XELAEV_18028128mg</name>
</gene>
<proteinExistence type="predicted"/>
<organism evidence="1 2">
    <name type="scientific">Xenopus laevis</name>
    <name type="common">African clawed frog</name>
    <dbReference type="NCBI Taxonomy" id="8355"/>
    <lineage>
        <taxon>Eukaryota</taxon>
        <taxon>Metazoa</taxon>
        <taxon>Chordata</taxon>
        <taxon>Craniata</taxon>
        <taxon>Vertebrata</taxon>
        <taxon>Euteleostomi</taxon>
        <taxon>Amphibia</taxon>
        <taxon>Batrachia</taxon>
        <taxon>Anura</taxon>
        <taxon>Pipoidea</taxon>
        <taxon>Pipidae</taxon>
        <taxon>Xenopodinae</taxon>
        <taxon>Xenopus</taxon>
        <taxon>Xenopus</taxon>
    </lineage>
</organism>
<sequence length="71" mass="8100">MDMIAMRKNEGDQCIQFKSGTQAILWYISNCKQNGTHAIKVNSTQLHTDRTLYNTQYTNQICMVADELALS</sequence>